<feature type="transmembrane region" description="Helical" evidence="1">
    <location>
        <begin position="153"/>
        <end position="178"/>
    </location>
</feature>
<dbReference type="AlphaFoldDB" id="A0A8H3AT04"/>
<organism evidence="3 4">
    <name type="scientific">Rhizoctonia solani</name>
    <dbReference type="NCBI Taxonomy" id="456999"/>
    <lineage>
        <taxon>Eukaryota</taxon>
        <taxon>Fungi</taxon>
        <taxon>Dikarya</taxon>
        <taxon>Basidiomycota</taxon>
        <taxon>Agaricomycotina</taxon>
        <taxon>Agaricomycetes</taxon>
        <taxon>Cantharellales</taxon>
        <taxon>Ceratobasidiaceae</taxon>
        <taxon>Rhizoctonia</taxon>
    </lineage>
</organism>
<feature type="transmembrane region" description="Helical" evidence="1">
    <location>
        <begin position="62"/>
        <end position="85"/>
    </location>
</feature>
<name>A0A8H3AT04_9AGAM</name>
<dbReference type="InterPro" id="IPR045338">
    <property type="entry name" value="DUF6535"/>
</dbReference>
<comment type="caution">
    <text evidence="3">The sequence shown here is derived from an EMBL/GenBank/DDBJ whole genome shotgun (WGS) entry which is preliminary data.</text>
</comment>
<accession>A0A8H3AT04</accession>
<protein>
    <recommendedName>
        <fullName evidence="2">DUF6535 domain-containing protein</fullName>
    </recommendedName>
</protein>
<dbReference type="EMBL" id="CAJMWZ010001368">
    <property type="protein sequence ID" value="CAE6435710.1"/>
    <property type="molecule type" value="Genomic_DNA"/>
</dbReference>
<keyword evidence="1" id="KW-1133">Transmembrane helix</keyword>
<keyword evidence="1" id="KW-0472">Membrane</keyword>
<evidence type="ECO:0000259" key="2">
    <source>
        <dbReference type="Pfam" id="PF20153"/>
    </source>
</evidence>
<gene>
    <name evidence="3" type="ORF">RDB_LOCUS23945</name>
</gene>
<sequence length="361" mass="39871">MVTAFLIESYKSLKQDNEDITASGTVLMVELLHAISTGQPSPDLNIAAFSSRSDFQPTATAVLINAAWFLSLTLSITVALLAMLVKQWGEGYRSGHGLTVPHTQARTRQARYDKLKSWRTEDTVLALPVMMHVALGLFLCGLMLFLKDFSRIVSILVMLVAALTGIVYLVTTLLPLFITFCPYNTPLSSGRLWNYFWDNFIPGSIINKEVHKTSRRKENELAQCTMPDFVTARALEWLLSHSQDKKTVDTAIISLSGATLDPNVWRILARSLLIKLVTQRFTAAFSGILDNDVDGVNLKDEAQVRQSSLYGQVLVSLVKHLVWETIVAAGTNGFTGGSNNCTLEGFLNGDQIIAVERGLFL</sequence>
<dbReference type="Proteomes" id="UP000663850">
    <property type="component" value="Unassembled WGS sequence"/>
</dbReference>
<proteinExistence type="predicted"/>
<evidence type="ECO:0000313" key="4">
    <source>
        <dbReference type="Proteomes" id="UP000663850"/>
    </source>
</evidence>
<evidence type="ECO:0000256" key="1">
    <source>
        <dbReference type="SAM" id="Phobius"/>
    </source>
</evidence>
<dbReference type="Pfam" id="PF20153">
    <property type="entry name" value="DUF6535"/>
    <property type="match status" value="1"/>
</dbReference>
<reference evidence="3" key="1">
    <citation type="submission" date="2021-01" db="EMBL/GenBank/DDBJ databases">
        <authorList>
            <person name="Kaushik A."/>
        </authorList>
    </citation>
    <scope>NUCLEOTIDE SEQUENCE</scope>
    <source>
        <strain evidence="3">Type strain: AG8-Rh-89/</strain>
    </source>
</reference>
<keyword evidence="1" id="KW-0812">Transmembrane</keyword>
<feature type="transmembrane region" description="Helical" evidence="1">
    <location>
        <begin position="125"/>
        <end position="146"/>
    </location>
</feature>
<feature type="domain" description="DUF6535" evidence="2">
    <location>
        <begin position="1"/>
        <end position="146"/>
    </location>
</feature>
<evidence type="ECO:0000313" key="3">
    <source>
        <dbReference type="EMBL" id="CAE6435710.1"/>
    </source>
</evidence>